<reference evidence="12 13" key="1">
    <citation type="journal article" date="2014" name="Int. J. Syst. Evol. Microbiol.">
        <title>Complete genome sequence of Corynebacterium casei LMG S-19264T (=DSM 44701T), isolated from a smear-ripened cheese.</title>
        <authorList>
            <consortium name="US DOE Joint Genome Institute (JGI-PGF)"/>
            <person name="Walter F."/>
            <person name="Albersmeier A."/>
            <person name="Kalinowski J."/>
            <person name="Ruckert C."/>
        </authorList>
    </citation>
    <scope>NUCLEOTIDE SEQUENCE [LARGE SCALE GENOMIC DNA]</scope>
    <source>
        <strain evidence="12 13">CGMCC 1.7286</strain>
    </source>
</reference>
<dbReference type="InterPro" id="IPR007387">
    <property type="entry name" value="TRAP_DctQ"/>
</dbReference>
<evidence type="ECO:0000256" key="9">
    <source>
        <dbReference type="RuleBase" id="RU369079"/>
    </source>
</evidence>
<dbReference type="EMBL" id="BMLT01000011">
    <property type="protein sequence ID" value="GGO86875.1"/>
    <property type="molecule type" value="Genomic_DNA"/>
</dbReference>
<comment type="subunit">
    <text evidence="9">The complex comprises the extracytoplasmic solute receptor protein and the two transmembrane proteins.</text>
</comment>
<keyword evidence="4 9" id="KW-0997">Cell inner membrane</keyword>
<feature type="transmembrane region" description="Helical" evidence="9">
    <location>
        <begin position="130"/>
        <end position="153"/>
    </location>
</feature>
<dbReference type="InterPro" id="IPR055348">
    <property type="entry name" value="DctQ"/>
</dbReference>
<protein>
    <recommendedName>
        <fullName evidence="9">TRAP transporter small permease protein</fullName>
    </recommendedName>
</protein>
<dbReference type="Pfam" id="PF04290">
    <property type="entry name" value="DctQ"/>
    <property type="match status" value="1"/>
</dbReference>
<evidence type="ECO:0000256" key="4">
    <source>
        <dbReference type="ARBA" id="ARBA00022519"/>
    </source>
</evidence>
<feature type="domain" description="Tripartite ATP-independent periplasmic transporters DctQ component" evidence="11">
    <location>
        <begin position="19"/>
        <end position="149"/>
    </location>
</feature>
<feature type="region of interest" description="Disordered" evidence="10">
    <location>
        <begin position="181"/>
        <end position="201"/>
    </location>
</feature>
<evidence type="ECO:0000256" key="10">
    <source>
        <dbReference type="SAM" id="MobiDB-lite"/>
    </source>
</evidence>
<keyword evidence="7 9" id="KW-0472">Membrane</keyword>
<evidence type="ECO:0000256" key="5">
    <source>
        <dbReference type="ARBA" id="ARBA00022692"/>
    </source>
</evidence>
<evidence type="ECO:0000256" key="7">
    <source>
        <dbReference type="ARBA" id="ARBA00023136"/>
    </source>
</evidence>
<evidence type="ECO:0000313" key="12">
    <source>
        <dbReference type="EMBL" id="GGO86875.1"/>
    </source>
</evidence>
<name>A0A917ZNQ9_9GAMM</name>
<dbReference type="GO" id="GO:0005886">
    <property type="term" value="C:plasma membrane"/>
    <property type="evidence" value="ECO:0007669"/>
    <property type="project" value="UniProtKB-SubCell"/>
</dbReference>
<sequence>MKATERIAANLFGAIFITLALAVTAETLLRKLFGTSLQGVDELGGYALALGSTIAFTLALLDRSHIRIDLIHRRLPRSLRTALNLVSMLLMAGLALSLCGMAWIQVRETLDYGSTAPTPWATPLIYPQSAWFAGLVLFTLASLALLLRGIWLLRAGRREDFDRDYGPRGLEDELREELDDLRQRGLTTPDAGAPTGPEVTA</sequence>
<dbReference type="PANTHER" id="PTHR35011:SF10">
    <property type="entry name" value="TRAP TRANSPORTER SMALL PERMEASE PROTEIN"/>
    <property type="match status" value="1"/>
</dbReference>
<evidence type="ECO:0000259" key="11">
    <source>
        <dbReference type="Pfam" id="PF04290"/>
    </source>
</evidence>
<dbReference type="Proteomes" id="UP000599578">
    <property type="component" value="Unassembled WGS sequence"/>
</dbReference>
<keyword evidence="5 9" id="KW-0812">Transmembrane</keyword>
<dbReference type="PANTHER" id="PTHR35011">
    <property type="entry name" value="2,3-DIKETO-L-GULONATE TRAP TRANSPORTER SMALL PERMEASE PROTEIN YIAM"/>
    <property type="match status" value="1"/>
</dbReference>
<comment type="subcellular location">
    <subcellularLocation>
        <location evidence="1 9">Cell inner membrane</location>
        <topology evidence="1 9">Multi-pass membrane protein</topology>
    </subcellularLocation>
</comment>
<gene>
    <name evidence="12" type="ORF">GCM10011348_38780</name>
</gene>
<feature type="transmembrane region" description="Helical" evidence="9">
    <location>
        <begin position="43"/>
        <end position="61"/>
    </location>
</feature>
<dbReference type="GO" id="GO:0022857">
    <property type="term" value="F:transmembrane transporter activity"/>
    <property type="evidence" value="ECO:0007669"/>
    <property type="project" value="UniProtKB-UniRule"/>
</dbReference>
<feature type="transmembrane region" description="Helical" evidence="9">
    <location>
        <begin position="7"/>
        <end position="23"/>
    </location>
</feature>
<comment type="similarity">
    <text evidence="8 9">Belongs to the TRAP transporter small permease family.</text>
</comment>
<organism evidence="12 13">
    <name type="scientific">Marinobacterium nitratireducens</name>
    <dbReference type="NCBI Taxonomy" id="518897"/>
    <lineage>
        <taxon>Bacteria</taxon>
        <taxon>Pseudomonadati</taxon>
        <taxon>Pseudomonadota</taxon>
        <taxon>Gammaproteobacteria</taxon>
        <taxon>Oceanospirillales</taxon>
        <taxon>Oceanospirillaceae</taxon>
        <taxon>Marinobacterium</taxon>
    </lineage>
</organism>
<keyword evidence="2 9" id="KW-0813">Transport</keyword>
<dbReference type="GO" id="GO:0015740">
    <property type="term" value="P:C4-dicarboxylate transport"/>
    <property type="evidence" value="ECO:0007669"/>
    <property type="project" value="TreeGrafter"/>
</dbReference>
<dbReference type="RefSeq" id="WP_188862275.1">
    <property type="nucleotide sequence ID" value="NZ_BMLT01000011.1"/>
</dbReference>
<feature type="transmembrane region" description="Helical" evidence="9">
    <location>
        <begin position="82"/>
        <end position="104"/>
    </location>
</feature>
<proteinExistence type="inferred from homology"/>
<evidence type="ECO:0000256" key="3">
    <source>
        <dbReference type="ARBA" id="ARBA00022475"/>
    </source>
</evidence>
<accession>A0A917ZNQ9</accession>
<evidence type="ECO:0000256" key="2">
    <source>
        <dbReference type="ARBA" id="ARBA00022448"/>
    </source>
</evidence>
<comment type="caution">
    <text evidence="12">The sequence shown here is derived from an EMBL/GenBank/DDBJ whole genome shotgun (WGS) entry which is preliminary data.</text>
</comment>
<keyword evidence="13" id="KW-1185">Reference proteome</keyword>
<evidence type="ECO:0000256" key="8">
    <source>
        <dbReference type="ARBA" id="ARBA00038436"/>
    </source>
</evidence>
<dbReference type="AlphaFoldDB" id="A0A917ZNQ9"/>
<evidence type="ECO:0000256" key="1">
    <source>
        <dbReference type="ARBA" id="ARBA00004429"/>
    </source>
</evidence>
<keyword evidence="6 9" id="KW-1133">Transmembrane helix</keyword>
<evidence type="ECO:0000256" key="6">
    <source>
        <dbReference type="ARBA" id="ARBA00022989"/>
    </source>
</evidence>
<comment type="function">
    <text evidence="9">Part of the tripartite ATP-independent periplasmic (TRAP) transport system.</text>
</comment>
<evidence type="ECO:0000313" key="13">
    <source>
        <dbReference type="Proteomes" id="UP000599578"/>
    </source>
</evidence>
<keyword evidence="3" id="KW-1003">Cell membrane</keyword>